<dbReference type="AlphaFoldDB" id="A0A1Q9ADY5"/>
<evidence type="ECO:0000313" key="2">
    <source>
        <dbReference type="EMBL" id="OQP87559.1"/>
    </source>
</evidence>
<reference evidence="1 3" key="1">
    <citation type="submission" date="2016-09" db="EMBL/GenBank/DDBJ databases">
        <title>Rhizobium sp. nov., a novel species isolated from the rice rhizosphere.</title>
        <authorList>
            <person name="Zhao J."/>
            <person name="Zhang X."/>
        </authorList>
    </citation>
    <scope>NUCLEOTIDE SEQUENCE [LARGE SCALE GENOMIC DNA]</scope>
    <source>
        <strain evidence="1 3">MH17</strain>
    </source>
</reference>
<evidence type="ECO:0000313" key="1">
    <source>
        <dbReference type="EMBL" id="OLP53151.1"/>
    </source>
</evidence>
<comment type="caution">
    <text evidence="1">The sequence shown here is derived from an EMBL/GenBank/DDBJ whole genome shotgun (WGS) entry which is preliminary data.</text>
</comment>
<dbReference type="Proteomes" id="UP000192652">
    <property type="component" value="Unassembled WGS sequence"/>
</dbReference>
<name>A0A1Q9ADY5_9HYPH</name>
<reference evidence="2 4" key="3">
    <citation type="journal article" date="2017" name="Antonie Van Leeuwenhoek">
        <title>Rhizobium rhizosphaerae sp. nov., a novel species isolated from rice rhizosphere.</title>
        <authorList>
            <person name="Zhao J.J."/>
            <person name="Zhang J."/>
            <person name="Zhang R.J."/>
            <person name="Zhang C.W."/>
            <person name="Yin H.Q."/>
            <person name="Zhang X.X."/>
        </authorList>
    </citation>
    <scope>NUCLEOTIDE SEQUENCE [LARGE SCALE GENOMIC DNA]</scope>
    <source>
        <strain evidence="2 4">RD15</strain>
    </source>
</reference>
<sequence>MAAEEDFLPALGGRWTGGGTVITRIGSAPIRVTCDFDSKASARALAMSGRCRGLLVVRRAVSADITRAGARYAGSYTGPSGRPAALSGRRSGDSLDFSVRWSREINGDREARMTIRRIGQNGLQLRTLDRDPKTGKTVVTSDLTLRR</sequence>
<dbReference type="EMBL" id="MKIO01000041">
    <property type="protein sequence ID" value="OLP53151.1"/>
    <property type="molecule type" value="Genomic_DNA"/>
</dbReference>
<accession>A0A1Q9ADY5</accession>
<evidence type="ECO:0000313" key="3">
    <source>
        <dbReference type="Proteomes" id="UP000186143"/>
    </source>
</evidence>
<organism evidence="1 3">
    <name type="scientific">Xaviernesmea rhizosphaerae</name>
    <dbReference type="NCBI Taxonomy" id="1672749"/>
    <lineage>
        <taxon>Bacteria</taxon>
        <taxon>Pseudomonadati</taxon>
        <taxon>Pseudomonadota</taxon>
        <taxon>Alphaproteobacteria</taxon>
        <taxon>Hyphomicrobiales</taxon>
        <taxon>Rhizobiaceae</taxon>
        <taxon>Rhizobium/Agrobacterium group</taxon>
        <taxon>Xaviernesmea</taxon>
    </lineage>
</organism>
<proteinExistence type="predicted"/>
<evidence type="ECO:0000313" key="4">
    <source>
        <dbReference type="Proteomes" id="UP000192652"/>
    </source>
</evidence>
<dbReference type="OrthoDB" id="7889051at2"/>
<protein>
    <submittedName>
        <fullName evidence="1">Uncharacterized protein</fullName>
    </submittedName>
</protein>
<dbReference type="EMBL" id="MSPX01000003">
    <property type="protein sequence ID" value="OQP87559.1"/>
    <property type="molecule type" value="Genomic_DNA"/>
</dbReference>
<gene>
    <name evidence="1" type="ORF">BJF92_18000</name>
    <name evidence="2" type="ORF">BTR14_06110</name>
</gene>
<reference evidence="2" key="2">
    <citation type="submission" date="2016-12" db="EMBL/GenBank/DDBJ databases">
        <authorList>
            <person name="Zhang X."/>
            <person name="Zhao J."/>
        </authorList>
    </citation>
    <scope>NUCLEOTIDE SEQUENCE</scope>
    <source>
        <strain evidence="2">RD15</strain>
    </source>
</reference>
<keyword evidence="4" id="KW-1185">Reference proteome</keyword>
<dbReference type="Proteomes" id="UP000186143">
    <property type="component" value="Unassembled WGS sequence"/>
</dbReference>